<evidence type="ECO:0000313" key="2">
    <source>
        <dbReference type="Proteomes" id="UP000219042"/>
    </source>
</evidence>
<proteinExistence type="predicted"/>
<dbReference type="AlphaFoldDB" id="A0A240EEY1"/>
<sequence>MWIYYFWGLNMSKYVYRNMVVGLAIGLCTGFSPAVFASDLSFGNAASNLGQIELSGWLRAKYQDKDYSDSDRQLKFDAAKITIKYDAKHLFGELEYRCYQSDTLCDLSTLVNANLGYKINENDRLTVGLQNMPFGVGRGWGSSWYGSSLDNAGLEDVHNLGINYQHQLFDNTHIDVAYFVRDGGHYAGSGGDSARYSANFVRTDETDAPTLKEKNMWLARIKQDIAVTAVPDLKLGVGGSYWYSDLDNKDNGETGHRKAWTVFGQLGYQNANATFSIGQNNVDNKSLITPDYSTVGSFDSVYNVANKANFYVADLNYQFKNIIDGYHLTPYVTYAIYDKDKSGFATSRRQIWGAQLDVKQLSFAAEYIVGKNDVFIGGNENSLVNGDSNGHSRLLNLLLIYNF</sequence>
<name>A0A240EEY1_9GAMM</name>
<evidence type="ECO:0000313" key="1">
    <source>
        <dbReference type="EMBL" id="SNX46525.1"/>
    </source>
</evidence>
<dbReference type="SUPFAM" id="SSF56935">
    <property type="entry name" value="Porins"/>
    <property type="match status" value="1"/>
</dbReference>
<gene>
    <name evidence="1" type="ORF">SAMN05421731_11310</name>
</gene>
<accession>A0A240EEY1</accession>
<dbReference type="EMBL" id="OANT01000013">
    <property type="protein sequence ID" value="SNX46525.1"/>
    <property type="molecule type" value="Genomic_DNA"/>
</dbReference>
<protein>
    <submittedName>
        <fullName evidence="1">Uncharacterized protein</fullName>
    </submittedName>
</protein>
<dbReference type="Proteomes" id="UP000219042">
    <property type="component" value="Unassembled WGS sequence"/>
</dbReference>
<reference evidence="2" key="1">
    <citation type="submission" date="2016-09" db="EMBL/GenBank/DDBJ databases">
        <authorList>
            <person name="Varghese N."/>
            <person name="Submissions S."/>
        </authorList>
    </citation>
    <scope>NUCLEOTIDE SEQUENCE [LARGE SCALE GENOMIC DNA]</scope>
    <source>
        <strain evidence="2">ANC 4466</strain>
    </source>
</reference>
<organism evidence="1 2">
    <name type="scientific">Acinetobacter puyangensis</name>
    <dbReference type="NCBI Taxonomy" id="1096779"/>
    <lineage>
        <taxon>Bacteria</taxon>
        <taxon>Pseudomonadati</taxon>
        <taxon>Pseudomonadota</taxon>
        <taxon>Gammaproteobacteria</taxon>
        <taxon>Moraxellales</taxon>
        <taxon>Moraxellaceae</taxon>
        <taxon>Acinetobacter</taxon>
    </lineage>
</organism>
<keyword evidence="2" id="KW-1185">Reference proteome</keyword>